<organism evidence="6 7">
    <name type="scientific">Aeromonas veronii</name>
    <dbReference type="NCBI Taxonomy" id="654"/>
    <lineage>
        <taxon>Bacteria</taxon>
        <taxon>Pseudomonadati</taxon>
        <taxon>Pseudomonadota</taxon>
        <taxon>Gammaproteobacteria</taxon>
        <taxon>Aeromonadales</taxon>
        <taxon>Aeromonadaceae</taxon>
        <taxon>Aeromonas</taxon>
    </lineage>
</organism>
<dbReference type="PANTHER" id="PTHR10003">
    <property type="entry name" value="SUPEROXIDE DISMUTASE CU-ZN -RELATED"/>
    <property type="match status" value="1"/>
</dbReference>
<name>A0A3A9INJ9_AERVE</name>
<feature type="domain" description="Superoxide dismutase copper/zinc binding" evidence="5">
    <location>
        <begin position="32"/>
        <end position="166"/>
    </location>
</feature>
<dbReference type="InterPro" id="IPR036423">
    <property type="entry name" value="SOD-like_Cu/Zn_dom_sf"/>
</dbReference>
<dbReference type="NCBIfam" id="NF007628">
    <property type="entry name" value="PRK10290.1"/>
    <property type="match status" value="1"/>
</dbReference>
<dbReference type="InterPro" id="IPR024134">
    <property type="entry name" value="SOD_Cu/Zn_/chaperone"/>
</dbReference>
<proteinExistence type="inferred from homology"/>
<keyword evidence="4" id="KW-0732">Signal</keyword>
<dbReference type="GO" id="GO:0004784">
    <property type="term" value="F:superoxide dismutase activity"/>
    <property type="evidence" value="ECO:0007669"/>
    <property type="project" value="UniProtKB-EC"/>
</dbReference>
<keyword evidence="2" id="KW-0479">Metal-binding</keyword>
<evidence type="ECO:0000313" key="7">
    <source>
        <dbReference type="Proteomes" id="UP000281725"/>
    </source>
</evidence>
<comment type="catalytic activity">
    <reaction evidence="2">
        <text>2 superoxide + 2 H(+) = H2O2 + O2</text>
        <dbReference type="Rhea" id="RHEA:20696"/>
        <dbReference type="ChEBI" id="CHEBI:15378"/>
        <dbReference type="ChEBI" id="CHEBI:15379"/>
        <dbReference type="ChEBI" id="CHEBI:16240"/>
        <dbReference type="ChEBI" id="CHEBI:18421"/>
        <dbReference type="EC" id="1.15.1.1"/>
    </reaction>
</comment>
<dbReference type="SUPFAM" id="SSF49329">
    <property type="entry name" value="Cu,Zn superoxide dismutase-like"/>
    <property type="match status" value="1"/>
</dbReference>
<dbReference type="InterPro" id="IPR001424">
    <property type="entry name" value="SOD_Cu_Zn_dom"/>
</dbReference>
<comment type="function">
    <text evidence="2">Destroys radicals which are normally produced within the cells and which are toxic to biological systems.</text>
</comment>
<dbReference type="GO" id="GO:0005507">
    <property type="term" value="F:copper ion binding"/>
    <property type="evidence" value="ECO:0007669"/>
    <property type="project" value="InterPro"/>
</dbReference>
<evidence type="ECO:0000256" key="2">
    <source>
        <dbReference type="RuleBase" id="RU000393"/>
    </source>
</evidence>
<evidence type="ECO:0000256" key="4">
    <source>
        <dbReference type="SAM" id="SignalP"/>
    </source>
</evidence>
<accession>A0A3A9INJ9</accession>
<dbReference type="Gene3D" id="2.60.40.200">
    <property type="entry name" value="Superoxide dismutase, copper/zinc binding domain"/>
    <property type="match status" value="1"/>
</dbReference>
<dbReference type="CDD" id="cd00305">
    <property type="entry name" value="Cu-Zn_Superoxide_Dismutase"/>
    <property type="match status" value="1"/>
</dbReference>
<evidence type="ECO:0000313" key="6">
    <source>
        <dbReference type="EMBL" id="RKJ91570.1"/>
    </source>
</evidence>
<feature type="signal peptide" evidence="4">
    <location>
        <begin position="1"/>
        <end position="18"/>
    </location>
</feature>
<dbReference type="EMBL" id="RAWX01000001">
    <property type="protein sequence ID" value="RKJ91570.1"/>
    <property type="molecule type" value="Genomic_DNA"/>
</dbReference>
<dbReference type="AlphaFoldDB" id="A0A3A9INJ9"/>
<dbReference type="Pfam" id="PF00080">
    <property type="entry name" value="Sod_Cu"/>
    <property type="match status" value="1"/>
</dbReference>
<comment type="cofactor">
    <cofactor evidence="2">
        <name>Cu cation</name>
        <dbReference type="ChEBI" id="CHEBI:23378"/>
    </cofactor>
    <text evidence="2">Binds 1 copper ion per subunit.</text>
</comment>
<gene>
    <name evidence="6" type="ORF">D6R50_02845</name>
</gene>
<reference evidence="6 7" key="1">
    <citation type="submission" date="2018-09" db="EMBL/GenBank/DDBJ databases">
        <title>Genome sequencing of Aeromonas veronii MS-17-88.</title>
        <authorList>
            <person name="Tekedar H.C."/>
            <person name="Arick M.A."/>
            <person name="Hsu C.-Y."/>
            <person name="Thrash A."/>
            <person name="Karsi A."/>
            <person name="Lawrence M.L."/>
            <person name="Abdelhamed H."/>
        </authorList>
    </citation>
    <scope>NUCLEOTIDE SEQUENCE [LARGE SCALE GENOMIC DNA]</scope>
    <source>
        <strain evidence="6 7">MS 17-88</strain>
    </source>
</reference>
<keyword evidence="2" id="KW-0186">Copper</keyword>
<sequence length="167" mass="16795">MSKVMLAAVLVVSVNATAASVTMKDLASGAVVGQVELSESPYGAVFTPALSSLPAGLHGFHVHANGSCESSIKDGQSVAGGAAGGHYDPQQTGRHGAPWQDDVHKGDLPPLYVDEVGNAVQPVLAPRLTLAELSGKALMIHAGGDNHSDHPAPLGGGGPRVVCGIIP</sequence>
<keyword evidence="2" id="KW-0862">Zinc</keyword>
<evidence type="ECO:0000256" key="3">
    <source>
        <dbReference type="SAM" id="MobiDB-lite"/>
    </source>
</evidence>
<evidence type="ECO:0000259" key="5">
    <source>
        <dbReference type="Pfam" id="PF00080"/>
    </source>
</evidence>
<dbReference type="Proteomes" id="UP000281725">
    <property type="component" value="Unassembled WGS sequence"/>
</dbReference>
<feature type="chain" id="PRO_5017295629" description="Superoxide dismutase [Cu-Zn]" evidence="4">
    <location>
        <begin position="19"/>
        <end position="167"/>
    </location>
</feature>
<dbReference type="EC" id="1.15.1.1" evidence="2"/>
<protein>
    <recommendedName>
        <fullName evidence="2">Superoxide dismutase [Cu-Zn]</fullName>
        <ecNumber evidence="2">1.15.1.1</ecNumber>
    </recommendedName>
</protein>
<dbReference type="PROSITE" id="PS00087">
    <property type="entry name" value="SOD_CU_ZN_1"/>
    <property type="match status" value="1"/>
</dbReference>
<dbReference type="PROSITE" id="PS00332">
    <property type="entry name" value="SOD_CU_ZN_2"/>
    <property type="match status" value="1"/>
</dbReference>
<keyword evidence="2" id="KW-0560">Oxidoreductase</keyword>
<evidence type="ECO:0000256" key="1">
    <source>
        <dbReference type="ARBA" id="ARBA00010457"/>
    </source>
</evidence>
<dbReference type="InterPro" id="IPR018152">
    <property type="entry name" value="SOD_Cu/Zn_BS"/>
</dbReference>
<feature type="region of interest" description="Disordered" evidence="3">
    <location>
        <begin position="73"/>
        <end position="106"/>
    </location>
</feature>
<comment type="cofactor">
    <cofactor evidence="2">
        <name>Zn(2+)</name>
        <dbReference type="ChEBI" id="CHEBI:29105"/>
    </cofactor>
    <text evidence="2">Binds 1 zinc ion per subunit.</text>
</comment>
<comment type="caution">
    <text evidence="6">The sequence shown here is derived from an EMBL/GenBank/DDBJ whole genome shotgun (WGS) entry which is preliminary data.</text>
</comment>
<comment type="similarity">
    <text evidence="1 2">Belongs to the Cu-Zn superoxide dismutase family.</text>
</comment>